<dbReference type="PANTHER" id="PTHR37984:SF5">
    <property type="entry name" value="PROTEIN NYNRIN-LIKE"/>
    <property type="match status" value="1"/>
</dbReference>
<dbReference type="GO" id="GO:0016779">
    <property type="term" value="F:nucleotidyltransferase activity"/>
    <property type="evidence" value="ECO:0007669"/>
    <property type="project" value="UniProtKB-KW"/>
</dbReference>
<keyword evidence="6" id="KW-1133">Transmembrane helix</keyword>
<evidence type="ECO:0008006" key="12">
    <source>
        <dbReference type="Google" id="ProtNLM"/>
    </source>
</evidence>
<dbReference type="Pfam" id="PF00078">
    <property type="entry name" value="RVT_1"/>
    <property type="match status" value="1"/>
</dbReference>
<evidence type="ECO:0000256" key="3">
    <source>
        <dbReference type="ARBA" id="ARBA00022722"/>
    </source>
</evidence>
<dbReference type="GO" id="GO:0015074">
    <property type="term" value="P:DNA integration"/>
    <property type="evidence" value="ECO:0007669"/>
    <property type="project" value="InterPro"/>
</dbReference>
<dbReference type="FunFam" id="3.30.70.270:FF:000020">
    <property type="entry name" value="Transposon Tf2-6 polyprotein-like Protein"/>
    <property type="match status" value="1"/>
</dbReference>
<dbReference type="Gene3D" id="3.30.420.10">
    <property type="entry name" value="Ribonuclease H-like superfamily/Ribonuclease H"/>
    <property type="match status" value="1"/>
</dbReference>
<evidence type="ECO:0000256" key="4">
    <source>
        <dbReference type="ARBA" id="ARBA00022759"/>
    </source>
</evidence>
<dbReference type="PANTHER" id="PTHR37984">
    <property type="entry name" value="PROTEIN CBG26694"/>
    <property type="match status" value="1"/>
</dbReference>
<evidence type="ECO:0000256" key="6">
    <source>
        <dbReference type="SAM" id="Phobius"/>
    </source>
</evidence>
<evidence type="ECO:0000256" key="1">
    <source>
        <dbReference type="ARBA" id="ARBA00022679"/>
    </source>
</evidence>
<dbReference type="SUPFAM" id="SSF56672">
    <property type="entry name" value="DNA/RNA polymerases"/>
    <property type="match status" value="1"/>
</dbReference>
<dbReference type="InterPro" id="IPR036397">
    <property type="entry name" value="RNaseH_sf"/>
</dbReference>
<dbReference type="InterPro" id="IPR043128">
    <property type="entry name" value="Rev_trsase/Diguanyl_cyclase"/>
</dbReference>
<name>A0A8S2DL54_9BILA</name>
<keyword evidence="5" id="KW-0511">Multifunctional enzyme</keyword>
<keyword evidence="4" id="KW-0255">Endonuclease</keyword>
<dbReference type="InterPro" id="IPR000477">
    <property type="entry name" value="RT_dom"/>
</dbReference>
<dbReference type="SUPFAM" id="SSF50630">
    <property type="entry name" value="Acid proteases"/>
    <property type="match status" value="1"/>
</dbReference>
<dbReference type="CDD" id="cd00303">
    <property type="entry name" value="retropepsin_like"/>
    <property type="match status" value="1"/>
</dbReference>
<protein>
    <recommendedName>
        <fullName evidence="12">Reverse transcriptase</fullName>
    </recommendedName>
</protein>
<dbReference type="FunFam" id="3.10.20.370:FF:000001">
    <property type="entry name" value="Retrovirus-related Pol polyprotein from transposon 17.6-like protein"/>
    <property type="match status" value="1"/>
</dbReference>
<evidence type="ECO:0000259" key="7">
    <source>
        <dbReference type="PROSITE" id="PS50878"/>
    </source>
</evidence>
<keyword evidence="3" id="KW-0540">Nuclease</keyword>
<dbReference type="InterPro" id="IPR001584">
    <property type="entry name" value="Integrase_cat-core"/>
</dbReference>
<dbReference type="GO" id="GO:0004519">
    <property type="term" value="F:endonuclease activity"/>
    <property type="evidence" value="ECO:0007669"/>
    <property type="project" value="UniProtKB-KW"/>
</dbReference>
<dbReference type="FunFam" id="1.10.340.70:FF:000001">
    <property type="entry name" value="Retrovirus-related Pol polyprotein from transposon gypsy-like Protein"/>
    <property type="match status" value="1"/>
</dbReference>
<dbReference type="Proteomes" id="UP000682733">
    <property type="component" value="Unassembled WGS sequence"/>
</dbReference>
<evidence type="ECO:0000256" key="2">
    <source>
        <dbReference type="ARBA" id="ARBA00022695"/>
    </source>
</evidence>
<dbReference type="InterPro" id="IPR043502">
    <property type="entry name" value="DNA/RNA_pol_sf"/>
</dbReference>
<dbReference type="GO" id="GO:0003676">
    <property type="term" value="F:nucleic acid binding"/>
    <property type="evidence" value="ECO:0007669"/>
    <property type="project" value="InterPro"/>
</dbReference>
<dbReference type="InterPro" id="IPR041588">
    <property type="entry name" value="Integrase_H2C2"/>
</dbReference>
<dbReference type="CDD" id="cd01647">
    <property type="entry name" value="RT_LTR"/>
    <property type="match status" value="1"/>
</dbReference>
<feature type="domain" description="Integrase catalytic" evidence="8">
    <location>
        <begin position="895"/>
        <end position="1058"/>
    </location>
</feature>
<dbReference type="Gene3D" id="1.10.340.70">
    <property type="match status" value="1"/>
</dbReference>
<evidence type="ECO:0000313" key="11">
    <source>
        <dbReference type="Proteomes" id="UP000677228"/>
    </source>
</evidence>
<dbReference type="PROSITE" id="PS50878">
    <property type="entry name" value="RT_POL"/>
    <property type="match status" value="1"/>
</dbReference>
<dbReference type="Pfam" id="PF17921">
    <property type="entry name" value="Integrase_H2C2"/>
    <property type="match status" value="1"/>
</dbReference>
<dbReference type="PROSITE" id="PS50994">
    <property type="entry name" value="INTEGRASE"/>
    <property type="match status" value="1"/>
</dbReference>
<feature type="domain" description="Reverse transcriptase" evidence="7">
    <location>
        <begin position="310"/>
        <end position="489"/>
    </location>
</feature>
<dbReference type="Gene3D" id="3.10.10.10">
    <property type="entry name" value="HIV Type 1 Reverse Transcriptase, subunit A, domain 1"/>
    <property type="match status" value="1"/>
</dbReference>
<dbReference type="FunFam" id="3.30.420.10:FF:000032">
    <property type="entry name" value="Retrovirus-related Pol polyprotein from transposon 297-like Protein"/>
    <property type="match status" value="1"/>
</dbReference>
<evidence type="ECO:0000313" key="10">
    <source>
        <dbReference type="EMBL" id="CAF3714201.1"/>
    </source>
</evidence>
<dbReference type="Proteomes" id="UP000677228">
    <property type="component" value="Unassembled WGS sequence"/>
</dbReference>
<dbReference type="CDD" id="cd09274">
    <property type="entry name" value="RNase_HI_RT_Ty3"/>
    <property type="match status" value="1"/>
</dbReference>
<proteinExistence type="predicted"/>
<organism evidence="9 11">
    <name type="scientific">Didymodactylos carnosus</name>
    <dbReference type="NCBI Taxonomy" id="1234261"/>
    <lineage>
        <taxon>Eukaryota</taxon>
        <taxon>Metazoa</taxon>
        <taxon>Spiralia</taxon>
        <taxon>Gnathifera</taxon>
        <taxon>Rotifera</taxon>
        <taxon>Eurotatoria</taxon>
        <taxon>Bdelloidea</taxon>
        <taxon>Philodinida</taxon>
        <taxon>Philodinidae</taxon>
        <taxon>Didymodactylos</taxon>
    </lineage>
</organism>
<keyword evidence="6" id="KW-0472">Membrane</keyword>
<dbReference type="EMBL" id="CAJNOK010004475">
    <property type="protein sequence ID" value="CAF0938838.1"/>
    <property type="molecule type" value="Genomic_DNA"/>
</dbReference>
<dbReference type="AlphaFoldDB" id="A0A8S2DL54"/>
<dbReference type="InterPro" id="IPR021109">
    <property type="entry name" value="Peptidase_aspartic_dom_sf"/>
</dbReference>
<dbReference type="Gene3D" id="3.30.70.270">
    <property type="match status" value="2"/>
</dbReference>
<keyword evidence="6" id="KW-0812">Transmembrane</keyword>
<keyword evidence="4" id="KW-0378">Hydrolase</keyword>
<accession>A0A8S2DL54</accession>
<evidence type="ECO:0000256" key="5">
    <source>
        <dbReference type="ARBA" id="ARBA00023268"/>
    </source>
</evidence>
<gene>
    <name evidence="9" type="ORF">OVA965_LOCUS11530</name>
    <name evidence="10" type="ORF">TMI583_LOCUS11529</name>
</gene>
<dbReference type="SUPFAM" id="SSF53098">
    <property type="entry name" value="Ribonuclease H-like"/>
    <property type="match status" value="1"/>
</dbReference>
<keyword evidence="1" id="KW-0808">Transferase</keyword>
<dbReference type="Pfam" id="PF17919">
    <property type="entry name" value="RT_RNaseH_2"/>
    <property type="match status" value="1"/>
</dbReference>
<dbReference type="InterPro" id="IPR012337">
    <property type="entry name" value="RNaseH-like_sf"/>
</dbReference>
<comment type="caution">
    <text evidence="9">The sequence shown here is derived from an EMBL/GenBank/DDBJ whole genome shotgun (WGS) entry which is preliminary data.</text>
</comment>
<dbReference type="InterPro" id="IPR050951">
    <property type="entry name" value="Retrovirus_Pol_polyprotein"/>
</dbReference>
<evidence type="ECO:0000259" key="8">
    <source>
        <dbReference type="PROSITE" id="PS50994"/>
    </source>
</evidence>
<dbReference type="Gene3D" id="2.40.70.10">
    <property type="entry name" value="Acid Proteases"/>
    <property type="match status" value="1"/>
</dbReference>
<reference evidence="9" key="1">
    <citation type="submission" date="2021-02" db="EMBL/GenBank/DDBJ databases">
        <authorList>
            <person name="Nowell W R."/>
        </authorList>
    </citation>
    <scope>NUCLEOTIDE SEQUENCE</scope>
</reference>
<feature type="transmembrane region" description="Helical" evidence="6">
    <location>
        <begin position="1142"/>
        <end position="1164"/>
    </location>
</feature>
<dbReference type="InterPro" id="IPR041577">
    <property type="entry name" value="RT_RNaseH_2"/>
</dbReference>
<dbReference type="EMBL" id="CAJOBA010004478">
    <property type="protein sequence ID" value="CAF3714201.1"/>
    <property type="molecule type" value="Genomic_DNA"/>
</dbReference>
<keyword evidence="2" id="KW-0548">Nucleotidyltransferase</keyword>
<sequence>MLDTGASQSVISTTTLKKINKKHYSSTSHSLTLGDGKTSLDTCGSIHLAMFIKNLSTTVTALVVKELAAELILGLDWIMKYDVHVMPSQRQISIQGYYKKHYVTFAHDHQLPLKLAKNYHISPKQKCLVQPIAPNTTETSYYFQAPNANFQHRKRISIFNGTINIIKERVEITVFNHSQLPITLQRNTILGFLSAYPRTTYSSSIFRSSPIIHHLTTLTHQSSNNTTPSKSVIDIIQSLLSHLKVQNNYQKMFEILQRYSNLFDTSQPRQATTPIHHVIDTADHRPINARPYFKTVEQRKDLQLEIQKMLHAGIIIPSTSPWSSPVILIKKPDGEFRFIVDYRKLNEITKKDSYPQPTTEELLQRIGNHSWFTKLDLKSGYFQIPIRSTDKEKTAFCTQDGLYQFEVLPQGLSNAPPTFQRVMNNLLANNRWDWLVVYLDDILIFSHTFEEHLLHVAEIMSILHKHNFQLNPKKCIIAVEEIEFLSHTITATTIKPSNDKIKPILDMAEPRTLKQANQFLGKLNWYRRFIPGFAQISAPLHKVTNKTRRQRKDFYWHQEQHNVFIKLKQVLTTAPLFLTFPHPTAQFILSTDASGYAIGGTLKQEIDGHIHYNYYLSRLLNAAERNYSTVEREALAIFWSLERLQHYLGNRSVIIEIDHRPLQNCHKNYKLQNKRINTWLIKYQDLLPNIHTIKYKKGHTNGDADTMSRPDIDDDYLKTINTLLFSSLTQFNVITRSMMKTPASTTTTCHTPTLPPPSLLSQPPSSFTVNYTLDQIKRAQHADSTMYQKIQQLSHDPSSHPTLIVKDGILHKILPTARCTNKKLLYVPSSLILKILETYHDHPTAGHFGTRRTYHKLKTRYYWPNMKSSIDNYIASCTKCAKFNIRRTKPPGKLSPISPPEGVMQLLGMDYWGPTAPTTNGNRYVLVITDYLSKFVVAKATPNNTAQTTAQILVDEVILKYGVPQRLITDNGVHFNNDLLKAVATTIGFHHIKSTPYHSQTNGQVERFNATFRPQLAKLQSDNTNDWDEFLPAVVFAYNTGPHASTNLTPFQLMFGREPVLPFDLPKASIVMTRPSDYWIQLQPSKLFRRDKTTGQNTGGDNTLRNQQNNQQNCQITNVIADVKQGLTDHHQSFQVTSWKDWIISAIAIIIVCGVIIVLYKFGIIKCCFPLIIRLADYLRDRTPHQTVQVQLLAQTRSRPNPTVNELPSNHHHTSLYSLYNLQQRSHSLPHVFDILNRFA</sequence>
<dbReference type="Pfam" id="PF00665">
    <property type="entry name" value="rve"/>
    <property type="match status" value="1"/>
</dbReference>
<evidence type="ECO:0000313" key="9">
    <source>
        <dbReference type="EMBL" id="CAF0938838.1"/>
    </source>
</evidence>